<dbReference type="AlphaFoldDB" id="A0A3P4B3S4"/>
<dbReference type="OrthoDB" id="5495633at2"/>
<organism evidence="6 7">
    <name type="scientific">Pigmentiphaga humi</name>
    <dbReference type="NCBI Taxonomy" id="2478468"/>
    <lineage>
        <taxon>Bacteria</taxon>
        <taxon>Pseudomonadati</taxon>
        <taxon>Pseudomonadota</taxon>
        <taxon>Betaproteobacteria</taxon>
        <taxon>Burkholderiales</taxon>
        <taxon>Alcaligenaceae</taxon>
        <taxon>Pigmentiphaga</taxon>
    </lineage>
</organism>
<gene>
    <name evidence="6" type="primary">nodD2_8</name>
    <name evidence="6" type="ORF">PIGHUM_01860</name>
</gene>
<feature type="domain" description="HTH lysR-type" evidence="5">
    <location>
        <begin position="3"/>
        <end position="60"/>
    </location>
</feature>
<proteinExistence type="inferred from homology"/>
<dbReference type="PROSITE" id="PS50931">
    <property type="entry name" value="HTH_LYSR"/>
    <property type="match status" value="1"/>
</dbReference>
<evidence type="ECO:0000256" key="1">
    <source>
        <dbReference type="ARBA" id="ARBA00009437"/>
    </source>
</evidence>
<keyword evidence="7" id="KW-1185">Reference proteome</keyword>
<keyword evidence="4" id="KW-0804">Transcription</keyword>
<dbReference type="Gene3D" id="1.10.10.10">
    <property type="entry name" value="Winged helix-like DNA-binding domain superfamily/Winged helix DNA-binding domain"/>
    <property type="match status" value="1"/>
</dbReference>
<dbReference type="GO" id="GO:0003700">
    <property type="term" value="F:DNA-binding transcription factor activity"/>
    <property type="evidence" value="ECO:0007669"/>
    <property type="project" value="InterPro"/>
</dbReference>
<name>A0A3P4B3S4_9BURK</name>
<evidence type="ECO:0000256" key="3">
    <source>
        <dbReference type="ARBA" id="ARBA00023125"/>
    </source>
</evidence>
<keyword evidence="2" id="KW-0805">Transcription regulation</keyword>
<dbReference type="SUPFAM" id="SSF53850">
    <property type="entry name" value="Periplasmic binding protein-like II"/>
    <property type="match status" value="1"/>
</dbReference>
<dbReference type="PANTHER" id="PTHR30118">
    <property type="entry name" value="HTH-TYPE TRANSCRIPTIONAL REGULATOR LEUO-RELATED"/>
    <property type="match status" value="1"/>
</dbReference>
<dbReference type="SUPFAM" id="SSF46785">
    <property type="entry name" value="Winged helix' DNA-binding domain"/>
    <property type="match status" value="1"/>
</dbReference>
<reference evidence="6 7" key="1">
    <citation type="submission" date="2018-10" db="EMBL/GenBank/DDBJ databases">
        <authorList>
            <person name="Criscuolo A."/>
        </authorList>
    </citation>
    <scope>NUCLEOTIDE SEQUENCE [LARGE SCALE GENOMIC DNA]</scope>
    <source>
        <strain evidence="6">DnA1</strain>
    </source>
</reference>
<dbReference type="InterPro" id="IPR036388">
    <property type="entry name" value="WH-like_DNA-bd_sf"/>
</dbReference>
<dbReference type="RefSeq" id="WP_124079311.1">
    <property type="nucleotide sequence ID" value="NZ_UWPJ01000016.1"/>
</dbReference>
<sequence>MVPDYKQVSIFTALFELGGIARVATRLGLNPSTVSMALARLRAIYQDDLFVRTGVGMRPTVKAESIYPALKEAQFLLQASTLDGDAFDPACTERRFRVAMSEVGVYVLMPGLRAVLASDAPRVSLEQIEITTETPWHLESGTLDLVLGHVPTMGRSVIRQRLYREHYVCLARIGHPALRPGMAVAEFLRLPHLSVASRGRNRQRWEEHAEDKLGARPDIRLEQSSFAGIEHLLADSDLVAVVPARLSRALMRFAPLMEVELPFESPSYVVHQHWHPRHRKDAGARWLRRVLARIVQGGAPPQALIRP</sequence>
<dbReference type="Pfam" id="PF00126">
    <property type="entry name" value="HTH_1"/>
    <property type="match status" value="1"/>
</dbReference>
<dbReference type="Gene3D" id="3.40.190.10">
    <property type="entry name" value="Periplasmic binding protein-like II"/>
    <property type="match status" value="2"/>
</dbReference>
<keyword evidence="3" id="KW-0238">DNA-binding</keyword>
<dbReference type="EMBL" id="UWPJ01000016">
    <property type="protein sequence ID" value="VCU69795.1"/>
    <property type="molecule type" value="Genomic_DNA"/>
</dbReference>
<evidence type="ECO:0000256" key="2">
    <source>
        <dbReference type="ARBA" id="ARBA00023015"/>
    </source>
</evidence>
<dbReference type="PANTHER" id="PTHR30118:SF15">
    <property type="entry name" value="TRANSCRIPTIONAL REGULATORY PROTEIN"/>
    <property type="match status" value="1"/>
</dbReference>
<evidence type="ECO:0000256" key="4">
    <source>
        <dbReference type="ARBA" id="ARBA00023163"/>
    </source>
</evidence>
<comment type="similarity">
    <text evidence="1">Belongs to the LysR transcriptional regulatory family.</text>
</comment>
<dbReference type="GO" id="GO:0003677">
    <property type="term" value="F:DNA binding"/>
    <property type="evidence" value="ECO:0007669"/>
    <property type="project" value="UniProtKB-KW"/>
</dbReference>
<evidence type="ECO:0000259" key="5">
    <source>
        <dbReference type="PROSITE" id="PS50931"/>
    </source>
</evidence>
<dbReference type="Proteomes" id="UP000277294">
    <property type="component" value="Unassembled WGS sequence"/>
</dbReference>
<dbReference type="InterPro" id="IPR036390">
    <property type="entry name" value="WH_DNA-bd_sf"/>
</dbReference>
<dbReference type="Pfam" id="PF03466">
    <property type="entry name" value="LysR_substrate"/>
    <property type="match status" value="1"/>
</dbReference>
<dbReference type="InterPro" id="IPR050389">
    <property type="entry name" value="LysR-type_TF"/>
</dbReference>
<evidence type="ECO:0000313" key="7">
    <source>
        <dbReference type="Proteomes" id="UP000277294"/>
    </source>
</evidence>
<protein>
    <submittedName>
        <fullName evidence="6">Nodulation protein D 2</fullName>
    </submittedName>
</protein>
<accession>A0A3P4B3S4</accession>
<evidence type="ECO:0000313" key="6">
    <source>
        <dbReference type="EMBL" id="VCU69795.1"/>
    </source>
</evidence>
<dbReference type="InterPro" id="IPR000847">
    <property type="entry name" value="LysR_HTH_N"/>
</dbReference>
<dbReference type="InterPro" id="IPR005119">
    <property type="entry name" value="LysR_subst-bd"/>
</dbReference>